<feature type="compositionally biased region" description="Polar residues" evidence="1">
    <location>
        <begin position="78"/>
        <end position="87"/>
    </location>
</feature>
<feature type="region of interest" description="Disordered" evidence="1">
    <location>
        <begin position="1"/>
        <end position="152"/>
    </location>
</feature>
<dbReference type="KEGG" id="kne:92181996"/>
<reference evidence="2 3" key="1">
    <citation type="journal article" date="2024" name="bioRxiv">
        <title>Comparative genomics of Cryptococcus and Kwoniella reveals pathogenesis evolution and contrasting karyotype dynamics via intercentromeric recombination or chromosome fusion.</title>
        <authorList>
            <person name="Coelho M.A."/>
            <person name="David-Palma M."/>
            <person name="Shea T."/>
            <person name="Bowers K."/>
            <person name="McGinley-Smith S."/>
            <person name="Mohammad A.W."/>
            <person name="Gnirke A."/>
            <person name="Yurkov A.M."/>
            <person name="Nowrousian M."/>
            <person name="Sun S."/>
            <person name="Cuomo C.A."/>
            <person name="Heitman J."/>
        </authorList>
    </citation>
    <scope>NUCLEOTIDE SEQUENCE [LARGE SCALE GENOMIC DNA]</scope>
    <source>
        <strain evidence="2 3">CBS 13917</strain>
    </source>
</reference>
<dbReference type="AlphaFoldDB" id="A0AAW0YJ31"/>
<protein>
    <submittedName>
        <fullName evidence="2">Uncharacterized protein</fullName>
    </submittedName>
</protein>
<organism evidence="2 3">
    <name type="scientific">Kwoniella newhampshirensis</name>
    <dbReference type="NCBI Taxonomy" id="1651941"/>
    <lineage>
        <taxon>Eukaryota</taxon>
        <taxon>Fungi</taxon>
        <taxon>Dikarya</taxon>
        <taxon>Basidiomycota</taxon>
        <taxon>Agaricomycotina</taxon>
        <taxon>Tremellomycetes</taxon>
        <taxon>Tremellales</taxon>
        <taxon>Cryptococcaceae</taxon>
        <taxon>Kwoniella</taxon>
    </lineage>
</organism>
<feature type="region of interest" description="Disordered" evidence="1">
    <location>
        <begin position="223"/>
        <end position="248"/>
    </location>
</feature>
<feature type="compositionally biased region" description="Basic and acidic residues" evidence="1">
    <location>
        <begin position="403"/>
        <end position="414"/>
    </location>
</feature>
<proteinExistence type="predicted"/>
<accession>A0AAW0YJ31</accession>
<comment type="caution">
    <text evidence="2">The sequence shown here is derived from an EMBL/GenBank/DDBJ whole genome shotgun (WGS) entry which is preliminary data.</text>
</comment>
<sequence length="414" mass="45023">MSIPQPRPTLLPPPPPNLLATEPKSPGQVDPFARLHSDRPQEKDRPLSSRSHTSSRPIPVPIQPEIAATCNLLRDAESSSPLPSTMQVPILSLPQPLVINRSSPRQGENDDEHDPTGGGDCLLAPPLAPGSYAPNSLRDLRGSSLGGGRRPLKGFEDVLTATSSRHRFGGHASRSIPIRPVGKEDSDGSDSITMSNGPTLKPKVGSEDGCLTVGGENTVRALDIPNARSYGRNESGRQDEATRSDQIRNVISPSYRYLPDPIKPLSNNDQLRVPSSFSRKVQEIEQELRLQASSSTPSSYVSSRPSSLLTAYKKGERMIPRDKGRGKEGIDEVEVEWCFFCGKENERDLMELKEVCWKGQGDGDAGWQWVCSDGCEGGGHGGFDSVAKSRRESSHGDTGYGFERSEAEGWTHKL</sequence>
<dbReference type="GeneID" id="92181996"/>
<evidence type="ECO:0000313" key="3">
    <source>
        <dbReference type="Proteomes" id="UP001388673"/>
    </source>
</evidence>
<dbReference type="RefSeq" id="XP_066801294.1">
    <property type="nucleotide sequence ID" value="XM_066947835.1"/>
</dbReference>
<feature type="compositionally biased region" description="Pro residues" evidence="1">
    <location>
        <begin position="1"/>
        <end position="17"/>
    </location>
</feature>
<feature type="compositionally biased region" description="Basic and acidic residues" evidence="1">
    <location>
        <begin position="33"/>
        <end position="47"/>
    </location>
</feature>
<feature type="region of interest" description="Disordered" evidence="1">
    <location>
        <begin position="386"/>
        <end position="414"/>
    </location>
</feature>
<feature type="compositionally biased region" description="Basic and acidic residues" evidence="1">
    <location>
        <begin position="234"/>
        <end position="246"/>
    </location>
</feature>
<gene>
    <name evidence="2" type="ORF">IAR55_004738</name>
</gene>
<feature type="compositionally biased region" description="Polar residues" evidence="1">
    <location>
        <begin position="189"/>
        <end position="198"/>
    </location>
</feature>
<feature type="region of interest" description="Disordered" evidence="1">
    <location>
        <begin position="165"/>
        <end position="206"/>
    </location>
</feature>
<keyword evidence="3" id="KW-1185">Reference proteome</keyword>
<dbReference type="Proteomes" id="UP001388673">
    <property type="component" value="Unassembled WGS sequence"/>
</dbReference>
<name>A0AAW0YJ31_9TREE</name>
<dbReference type="EMBL" id="JBCAWK010000009">
    <property type="protein sequence ID" value="KAK8849406.1"/>
    <property type="molecule type" value="Genomic_DNA"/>
</dbReference>
<evidence type="ECO:0000256" key="1">
    <source>
        <dbReference type="SAM" id="MobiDB-lite"/>
    </source>
</evidence>
<evidence type="ECO:0000313" key="2">
    <source>
        <dbReference type="EMBL" id="KAK8849406.1"/>
    </source>
</evidence>